<dbReference type="Gene3D" id="2.60.40.3140">
    <property type="match status" value="1"/>
</dbReference>
<name>A0A7V5RP94_CALAY</name>
<dbReference type="InterPro" id="IPR038765">
    <property type="entry name" value="Papain-like_cys_pep_sf"/>
</dbReference>
<evidence type="ECO:0000313" key="1">
    <source>
        <dbReference type="EMBL" id="HHM01967.1"/>
    </source>
</evidence>
<accession>A0A7V5RP94</accession>
<dbReference type="EMBL" id="DRLI01000117">
    <property type="protein sequence ID" value="HHM01967.1"/>
    <property type="molecule type" value="Genomic_DNA"/>
</dbReference>
<sequence length="621" mass="71984">MTALAFSASFSTRRVFLLLIMLFLPLSVHSQKKPDFTYSETHVITIEEENNTFRLKSKNSIKVHFNTENALSNNVFYIYEPSYLKVEDIDAYHNKRRIYDSAIDYHYADFSDVFISDSRTHTINYGSRLKKNDYIRYTYTEKYDGLNYYPIQSIPNIDSVSRYELKFNHPSDIRIAFNFFFPGKKPVIRESHGKTGTVLKFTDFEHHEPVDHYPFNGSLGYVQVLFYKKDSLLNLLEPRKFIKWYSGLTPMIPEVDSVALTMVPDSLFRPKNSLQKIANIYDFTKVRIRYLADARKGHTITPLEPEYVLKNSYGDCKDKSALSVALAANQNLPVYMALINSSDGPRFEGSYIDRFDHVICAWDQGDTTIFFDPTQKYQSFGRIGERLMGKEALVLNPDNPRFVAIPVSIKEPTLRLVINANLDSLKKAEVTITLSEDYLPLIRRLYDETSSLKRKNALTRIINDHLYKLSISDLDMVAVNPIIVTLKGRADLSRFIISSSTKSYLPQSPFRYGHKTLYKRDNDSLPLFFNKLIFSEIKINFSGDHLTLADTLIARRVSGLPLAYETRIVKKNNGLLQAHYLFKVLQKEFSGQEKKLFIDFFKTFKKYRKKLLTLRKNNPDK</sequence>
<organism evidence="1">
    <name type="scientific">Caldithrix abyssi</name>
    <dbReference type="NCBI Taxonomy" id="187145"/>
    <lineage>
        <taxon>Bacteria</taxon>
        <taxon>Pseudomonadati</taxon>
        <taxon>Calditrichota</taxon>
        <taxon>Calditrichia</taxon>
        <taxon>Calditrichales</taxon>
        <taxon>Calditrichaceae</taxon>
        <taxon>Caldithrix</taxon>
    </lineage>
</organism>
<dbReference type="SUPFAM" id="SSF54001">
    <property type="entry name" value="Cysteine proteinases"/>
    <property type="match status" value="1"/>
</dbReference>
<comment type="caution">
    <text evidence="1">The sequence shown here is derived from an EMBL/GenBank/DDBJ whole genome shotgun (WGS) entry which is preliminary data.</text>
</comment>
<reference evidence="1" key="1">
    <citation type="journal article" date="2020" name="mSystems">
        <title>Genome- and Community-Level Interaction Insights into Carbon Utilization and Element Cycling Functions of Hydrothermarchaeota in Hydrothermal Sediment.</title>
        <authorList>
            <person name="Zhou Z."/>
            <person name="Liu Y."/>
            <person name="Xu W."/>
            <person name="Pan J."/>
            <person name="Luo Z.H."/>
            <person name="Li M."/>
        </authorList>
    </citation>
    <scope>NUCLEOTIDE SEQUENCE [LARGE SCALE GENOMIC DNA]</scope>
    <source>
        <strain evidence="1">HyVt-460</strain>
    </source>
</reference>
<dbReference type="AlphaFoldDB" id="A0A7V5RP94"/>
<dbReference type="Proteomes" id="UP000885771">
    <property type="component" value="Unassembled WGS sequence"/>
</dbReference>
<dbReference type="Gene3D" id="3.10.620.30">
    <property type="match status" value="1"/>
</dbReference>
<gene>
    <name evidence="1" type="ORF">ENJ15_03075</name>
</gene>
<proteinExistence type="predicted"/>
<protein>
    <submittedName>
        <fullName evidence="1">Transglutaminase domain-containing protein</fullName>
    </submittedName>
</protein>